<evidence type="ECO:0000256" key="2">
    <source>
        <dbReference type="ARBA" id="ARBA00001913"/>
    </source>
</evidence>
<reference evidence="12" key="1">
    <citation type="journal article" date="2020" name="Stud. Mycol.">
        <title>101 Dothideomycetes genomes: a test case for predicting lifestyles and emergence of pathogens.</title>
        <authorList>
            <person name="Haridas S."/>
            <person name="Albert R."/>
            <person name="Binder M."/>
            <person name="Bloem J."/>
            <person name="Labutti K."/>
            <person name="Salamov A."/>
            <person name="Andreopoulos B."/>
            <person name="Baker S."/>
            <person name="Barry K."/>
            <person name="Bills G."/>
            <person name="Bluhm B."/>
            <person name="Cannon C."/>
            <person name="Castanera R."/>
            <person name="Culley D."/>
            <person name="Daum C."/>
            <person name="Ezra D."/>
            <person name="Gonzalez J."/>
            <person name="Henrissat B."/>
            <person name="Kuo A."/>
            <person name="Liang C."/>
            <person name="Lipzen A."/>
            <person name="Lutzoni F."/>
            <person name="Magnuson J."/>
            <person name="Mondo S."/>
            <person name="Nolan M."/>
            <person name="Ohm R."/>
            <person name="Pangilinan J."/>
            <person name="Park H.-J."/>
            <person name="Ramirez L."/>
            <person name="Alfaro M."/>
            <person name="Sun H."/>
            <person name="Tritt A."/>
            <person name="Yoshinaga Y."/>
            <person name="Zwiers L.-H."/>
            <person name="Turgeon B."/>
            <person name="Goodwin S."/>
            <person name="Spatafora J."/>
            <person name="Crous P."/>
            <person name="Grigoriev I."/>
        </authorList>
    </citation>
    <scope>NUCLEOTIDE SEQUENCE</scope>
    <source>
        <strain evidence="12">CBS 107.79</strain>
    </source>
</reference>
<evidence type="ECO:0000256" key="9">
    <source>
        <dbReference type="RuleBase" id="RU004241"/>
    </source>
</evidence>
<dbReference type="Gene3D" id="1.10.520.10">
    <property type="match status" value="1"/>
</dbReference>
<evidence type="ECO:0000256" key="8">
    <source>
        <dbReference type="ARBA" id="ARBA00023004"/>
    </source>
</evidence>
<evidence type="ECO:0000256" key="10">
    <source>
        <dbReference type="RuleBase" id="RU363051"/>
    </source>
</evidence>
<evidence type="ECO:0000256" key="3">
    <source>
        <dbReference type="ARBA" id="ARBA00001970"/>
    </source>
</evidence>
<dbReference type="EC" id="1.11.1.-" evidence="10"/>
<dbReference type="Pfam" id="PF11895">
    <property type="entry name" value="Peroxidase_ext"/>
    <property type="match status" value="1"/>
</dbReference>
<dbReference type="SUPFAM" id="SSF48113">
    <property type="entry name" value="Heme-dependent peroxidases"/>
    <property type="match status" value="1"/>
</dbReference>
<keyword evidence="7 10" id="KW-0560">Oxidoreductase</keyword>
<evidence type="ECO:0000256" key="1">
    <source>
        <dbReference type="ARBA" id="ARBA00000189"/>
    </source>
</evidence>
<dbReference type="InterPro" id="IPR019794">
    <property type="entry name" value="Peroxidases_AS"/>
</dbReference>
<evidence type="ECO:0000256" key="4">
    <source>
        <dbReference type="ARBA" id="ARBA00022559"/>
    </source>
</evidence>
<proteinExistence type="inferred from homology"/>
<evidence type="ECO:0000256" key="7">
    <source>
        <dbReference type="ARBA" id="ARBA00023002"/>
    </source>
</evidence>
<name>A0A6A5UNB0_9PLEO</name>
<keyword evidence="4 10" id="KW-0575">Peroxidase</keyword>
<dbReference type="PANTHER" id="PTHR31517">
    <property type="match status" value="1"/>
</dbReference>
<keyword evidence="5" id="KW-0349">Heme</keyword>
<dbReference type="PRINTS" id="PR00461">
    <property type="entry name" value="PLPEROXIDASE"/>
</dbReference>
<dbReference type="PRINTS" id="PR00458">
    <property type="entry name" value="PEROXIDASE"/>
</dbReference>
<keyword evidence="10" id="KW-0732">Signal</keyword>
<feature type="domain" description="Plant heme peroxidase family profile" evidence="11">
    <location>
        <begin position="46"/>
        <end position="258"/>
    </location>
</feature>
<gene>
    <name evidence="12" type="ORF">BU23DRAFT_489931</name>
</gene>
<dbReference type="Pfam" id="PF00141">
    <property type="entry name" value="peroxidase"/>
    <property type="match status" value="1"/>
</dbReference>
<dbReference type="GO" id="GO:0140825">
    <property type="term" value="F:lactoperoxidase activity"/>
    <property type="evidence" value="ECO:0007669"/>
    <property type="project" value="UniProtKB-EC"/>
</dbReference>
<evidence type="ECO:0000256" key="5">
    <source>
        <dbReference type="ARBA" id="ARBA00022617"/>
    </source>
</evidence>
<dbReference type="GO" id="GO:0020037">
    <property type="term" value="F:heme binding"/>
    <property type="evidence" value="ECO:0007669"/>
    <property type="project" value="UniProtKB-UniRule"/>
</dbReference>
<dbReference type="PROSITE" id="PS00435">
    <property type="entry name" value="PEROXIDASE_1"/>
    <property type="match status" value="1"/>
</dbReference>
<evidence type="ECO:0000313" key="12">
    <source>
        <dbReference type="EMBL" id="KAF1965292.1"/>
    </source>
</evidence>
<feature type="chain" id="PRO_5025705234" description="Peroxidase" evidence="10">
    <location>
        <begin position="17"/>
        <end position="289"/>
    </location>
</feature>
<dbReference type="OrthoDB" id="2113341at2759"/>
<dbReference type="InterPro" id="IPR024589">
    <property type="entry name" value="Ligninase_C"/>
</dbReference>
<dbReference type="InterPro" id="IPR019793">
    <property type="entry name" value="Peroxidases_heam-ligand_BS"/>
</dbReference>
<protein>
    <recommendedName>
        <fullName evidence="10">Peroxidase</fullName>
        <ecNumber evidence="10">1.11.1.-</ecNumber>
    </recommendedName>
</protein>
<accession>A0A6A5UNB0</accession>
<dbReference type="PROSITE" id="PS00436">
    <property type="entry name" value="PEROXIDASE_2"/>
    <property type="match status" value="1"/>
</dbReference>
<dbReference type="InterPro" id="IPR000823">
    <property type="entry name" value="Peroxidase_pln"/>
</dbReference>
<evidence type="ECO:0000259" key="11">
    <source>
        <dbReference type="PROSITE" id="PS50873"/>
    </source>
</evidence>
<sequence>MLRYIISGLLGTSCAAVKGVCPGEWWDLATDLQSWFIEEGECTDAARAAIRLAFHDCFPGTCDGSMITTDECGHRQENAQMLGICLELGARSQDYVLGAADTIQLAAAVGLASCSGGPVISFWAGRPDSFTESLRSALPSAETDAKTMVEMFAAKNFSKTELVALIGAHTIGRKLDNKPMDTTINVWDNKFYTETAEHSAPASVQADTYLAEAGETSGEWKHMGESQENFMSAFIPAMEKLSLMGNDRSKMVDCSEVVKWYADTAPKRRRVLLKGGKLDGRFGGAFGGI</sequence>
<dbReference type="AlphaFoldDB" id="A0A6A5UNB0"/>
<dbReference type="InterPro" id="IPR010255">
    <property type="entry name" value="Haem_peroxidase_sf"/>
</dbReference>
<dbReference type="Proteomes" id="UP000800036">
    <property type="component" value="Unassembled WGS sequence"/>
</dbReference>
<organism evidence="12 13">
    <name type="scientific">Bimuria novae-zelandiae CBS 107.79</name>
    <dbReference type="NCBI Taxonomy" id="1447943"/>
    <lineage>
        <taxon>Eukaryota</taxon>
        <taxon>Fungi</taxon>
        <taxon>Dikarya</taxon>
        <taxon>Ascomycota</taxon>
        <taxon>Pezizomycotina</taxon>
        <taxon>Dothideomycetes</taxon>
        <taxon>Pleosporomycetidae</taxon>
        <taxon>Pleosporales</taxon>
        <taxon>Massarineae</taxon>
        <taxon>Didymosphaeriaceae</taxon>
        <taxon>Bimuria</taxon>
    </lineage>
</organism>
<keyword evidence="6" id="KW-0479">Metal-binding</keyword>
<evidence type="ECO:0000313" key="13">
    <source>
        <dbReference type="Proteomes" id="UP000800036"/>
    </source>
</evidence>
<dbReference type="Gene3D" id="1.10.420.10">
    <property type="entry name" value="Peroxidase, domain 2"/>
    <property type="match status" value="1"/>
</dbReference>
<dbReference type="GO" id="GO:0046872">
    <property type="term" value="F:metal ion binding"/>
    <property type="evidence" value="ECO:0007669"/>
    <property type="project" value="UniProtKB-UniRule"/>
</dbReference>
<dbReference type="PANTHER" id="PTHR31517:SF48">
    <property type="entry name" value="PEROXIDASE 16-RELATED"/>
    <property type="match status" value="1"/>
</dbReference>
<comment type="similarity">
    <text evidence="9">Belongs to the peroxidase family.</text>
</comment>
<comment type="cofactor">
    <cofactor evidence="3">
        <name>heme b</name>
        <dbReference type="ChEBI" id="CHEBI:60344"/>
    </cofactor>
</comment>
<keyword evidence="13" id="KW-1185">Reference proteome</keyword>
<dbReference type="EMBL" id="ML976765">
    <property type="protein sequence ID" value="KAF1965292.1"/>
    <property type="molecule type" value="Genomic_DNA"/>
</dbReference>
<keyword evidence="8" id="KW-0408">Iron</keyword>
<comment type="cofactor">
    <cofactor evidence="2">
        <name>Ca(2+)</name>
        <dbReference type="ChEBI" id="CHEBI:29108"/>
    </cofactor>
</comment>
<comment type="catalytic activity">
    <reaction evidence="1">
        <text>2 a phenolic donor + H2O2 = 2 a phenolic radical donor + 2 H2O</text>
        <dbReference type="Rhea" id="RHEA:56136"/>
        <dbReference type="ChEBI" id="CHEBI:15377"/>
        <dbReference type="ChEBI" id="CHEBI:16240"/>
        <dbReference type="ChEBI" id="CHEBI:139520"/>
        <dbReference type="ChEBI" id="CHEBI:139521"/>
        <dbReference type="EC" id="1.11.1.7"/>
    </reaction>
</comment>
<evidence type="ECO:0000256" key="6">
    <source>
        <dbReference type="ARBA" id="ARBA00022723"/>
    </source>
</evidence>
<dbReference type="GO" id="GO:0006979">
    <property type="term" value="P:response to oxidative stress"/>
    <property type="evidence" value="ECO:0007669"/>
    <property type="project" value="InterPro"/>
</dbReference>
<dbReference type="InterPro" id="IPR002016">
    <property type="entry name" value="Haem_peroxidase"/>
</dbReference>
<feature type="signal peptide" evidence="10">
    <location>
        <begin position="1"/>
        <end position="16"/>
    </location>
</feature>
<dbReference type="PROSITE" id="PS50873">
    <property type="entry name" value="PEROXIDASE_4"/>
    <property type="match status" value="1"/>
</dbReference>